<evidence type="ECO:0000256" key="7">
    <source>
        <dbReference type="ARBA" id="ARBA00023277"/>
    </source>
</evidence>
<keyword evidence="12" id="KW-1185">Reference proteome</keyword>
<dbReference type="InterPro" id="IPR017853">
    <property type="entry name" value="GH"/>
</dbReference>
<dbReference type="Proteomes" id="UP000663937">
    <property type="component" value="Chromosome"/>
</dbReference>
<evidence type="ECO:0000256" key="2">
    <source>
        <dbReference type="ARBA" id="ARBA00005684"/>
    </source>
</evidence>
<dbReference type="KEGG" id="psic:J4E96_07725"/>
<evidence type="ECO:0000313" key="11">
    <source>
        <dbReference type="EMBL" id="QTE30809.1"/>
    </source>
</evidence>
<name>A0A8A4ZIK9_9MICO</name>
<dbReference type="InterPro" id="IPR003385">
    <property type="entry name" value="Glyco_hydro_77"/>
</dbReference>
<dbReference type="GO" id="GO:0004134">
    <property type="term" value="F:4-alpha-glucanotransferase activity"/>
    <property type="evidence" value="ECO:0007669"/>
    <property type="project" value="UniProtKB-EC"/>
</dbReference>
<gene>
    <name evidence="11" type="primary">malQ</name>
    <name evidence="11" type="ORF">J4E96_07725</name>
</gene>
<dbReference type="SUPFAM" id="SSF51445">
    <property type="entry name" value="(Trans)glycosidases"/>
    <property type="match status" value="1"/>
</dbReference>
<dbReference type="EC" id="2.4.1.25" evidence="3 10"/>
<evidence type="ECO:0000256" key="5">
    <source>
        <dbReference type="ARBA" id="ARBA00022676"/>
    </source>
</evidence>
<organism evidence="11 12">
    <name type="scientific">Pengzhenrongella sicca</name>
    <dbReference type="NCBI Taxonomy" id="2819238"/>
    <lineage>
        <taxon>Bacteria</taxon>
        <taxon>Bacillati</taxon>
        <taxon>Actinomycetota</taxon>
        <taxon>Actinomycetes</taxon>
        <taxon>Micrococcales</taxon>
        <taxon>Pengzhenrongella</taxon>
    </lineage>
</organism>
<keyword evidence="6 10" id="KW-0808">Transferase</keyword>
<evidence type="ECO:0000256" key="4">
    <source>
        <dbReference type="ARBA" id="ARBA00020295"/>
    </source>
</evidence>
<dbReference type="Pfam" id="PF02446">
    <property type="entry name" value="Glyco_hydro_77"/>
    <property type="match status" value="1"/>
</dbReference>
<sequence length="504" mass="56814">MTSSPFTDRQFGVLLHPSSLFGHEDVGTLGAQAYEFVDWLASTGASIWQILPLTRNGQYDSPYFSYSTFAGNPWLIDLDHLQAAGLLDEPDLHAELVDARVPFADLPRTKRPQLLAAAAAFLANPEHRWWPAFLQFRREQAWLSDTAHFFALKEQFDDAPWWSWPAPLRTRDRGAVLASARQLGARIASWEAVLFFVDLQWAALKAYANRQGIQVLGDLPIYVNHDSADVWLHSEQFQLDAGGGLVAQSGVPPDYFSETGQLWGNPLYRWDVMERDGFGWWVERLRRCIELTDVVRIDHFRALAAYWEVPADAADARGGRWVAGPGQAFIDRLREEFPTLPFVAEDLGTLDDDVYRLRDDNGLFGMRILQFGFDGTPDNPHQPHMFTEHCIAYTGTHDNETVAGWWAGLPDGLRRDVARYYQFEPDADVGRVVWSLIEATLGSRAGVAVVPIQDLLVLDDQARMNDPSTFVGNWSWRMPPTGLSPELAGSVRRLAAQYGRVAER</sequence>
<evidence type="ECO:0000256" key="8">
    <source>
        <dbReference type="ARBA" id="ARBA00031423"/>
    </source>
</evidence>
<comment type="similarity">
    <text evidence="2 10">Belongs to the disproportionating enzyme family.</text>
</comment>
<evidence type="ECO:0000256" key="1">
    <source>
        <dbReference type="ARBA" id="ARBA00000439"/>
    </source>
</evidence>
<protein>
    <recommendedName>
        <fullName evidence="4 10">4-alpha-glucanotransferase</fullName>
        <ecNumber evidence="3 10">2.4.1.25</ecNumber>
    </recommendedName>
    <alternativeName>
        <fullName evidence="8 10">Amylomaltase</fullName>
    </alternativeName>
    <alternativeName>
        <fullName evidence="9 10">Disproportionating enzyme</fullName>
    </alternativeName>
</protein>
<evidence type="ECO:0000256" key="9">
    <source>
        <dbReference type="ARBA" id="ARBA00031501"/>
    </source>
</evidence>
<evidence type="ECO:0000256" key="6">
    <source>
        <dbReference type="ARBA" id="ARBA00022679"/>
    </source>
</evidence>
<dbReference type="RefSeq" id="WP_227425183.1">
    <property type="nucleotide sequence ID" value="NZ_CP071868.1"/>
</dbReference>
<dbReference type="EMBL" id="CP071868">
    <property type="protein sequence ID" value="QTE30809.1"/>
    <property type="molecule type" value="Genomic_DNA"/>
</dbReference>
<dbReference type="NCBIfam" id="NF011080">
    <property type="entry name" value="PRK14508.1-3"/>
    <property type="match status" value="1"/>
</dbReference>
<keyword evidence="7 10" id="KW-0119">Carbohydrate metabolism</keyword>
<dbReference type="AlphaFoldDB" id="A0A8A4ZIK9"/>
<comment type="catalytic activity">
    <reaction evidence="1 10">
        <text>Transfers a segment of a (1-&gt;4)-alpha-D-glucan to a new position in an acceptor, which may be glucose or a (1-&gt;4)-alpha-D-glucan.</text>
        <dbReference type="EC" id="2.4.1.25"/>
    </reaction>
</comment>
<accession>A0A8A4ZIK9</accession>
<dbReference type="GO" id="GO:0005975">
    <property type="term" value="P:carbohydrate metabolic process"/>
    <property type="evidence" value="ECO:0007669"/>
    <property type="project" value="InterPro"/>
</dbReference>
<evidence type="ECO:0000313" key="12">
    <source>
        <dbReference type="Proteomes" id="UP000663937"/>
    </source>
</evidence>
<dbReference type="Gene3D" id="3.20.20.80">
    <property type="entry name" value="Glycosidases"/>
    <property type="match status" value="1"/>
</dbReference>
<reference evidence="11" key="1">
    <citation type="submission" date="2021-03" db="EMBL/GenBank/DDBJ databases">
        <title>Pengzhenrongella sicca gen. nov., sp. nov., a new member of suborder Micrococcineae isolated from High-Arctic tundra soil.</title>
        <authorList>
            <person name="Peng F."/>
        </authorList>
    </citation>
    <scope>NUCLEOTIDE SEQUENCE</scope>
    <source>
        <strain evidence="11">LRZ-2</strain>
    </source>
</reference>
<keyword evidence="5 10" id="KW-0328">Glycosyltransferase</keyword>
<evidence type="ECO:0000256" key="10">
    <source>
        <dbReference type="RuleBase" id="RU361207"/>
    </source>
</evidence>
<proteinExistence type="inferred from homology"/>
<evidence type="ECO:0000256" key="3">
    <source>
        <dbReference type="ARBA" id="ARBA00012560"/>
    </source>
</evidence>
<dbReference type="PANTHER" id="PTHR32438:SF5">
    <property type="entry name" value="4-ALPHA-GLUCANOTRANSFERASE DPE1, CHLOROPLASTIC_AMYLOPLASTIC"/>
    <property type="match status" value="1"/>
</dbReference>
<dbReference type="PANTHER" id="PTHR32438">
    <property type="entry name" value="4-ALPHA-GLUCANOTRANSFERASE DPE1, CHLOROPLASTIC/AMYLOPLASTIC"/>
    <property type="match status" value="1"/>
</dbReference>
<dbReference type="NCBIfam" id="TIGR00217">
    <property type="entry name" value="malQ"/>
    <property type="match status" value="1"/>
</dbReference>